<dbReference type="AlphaFoldDB" id="A0A0F9DHE7"/>
<dbReference type="SMART" id="SM01126">
    <property type="entry name" value="DDE_Tnp_IS1595"/>
    <property type="match status" value="1"/>
</dbReference>
<dbReference type="EMBL" id="LAZR01031615">
    <property type="protein sequence ID" value="KKL53241.1"/>
    <property type="molecule type" value="Genomic_DNA"/>
</dbReference>
<gene>
    <name evidence="2" type="ORF">LCGC14_2277400</name>
</gene>
<sequence length="303" mass="35073">MYKGLNFHGVNAIEFHKCFQNDEACYEYLSIAKWDGDSFSCKKCGYDKYCQGKKPFSRRCLRCKYDESPTAGTALDKVKFPLHLAFHILFKVSVRKKGLSTLELSREFGIRQKTCWAFKWKIQQAMESSGLYPLSGEVHVDDCIIGGPEEQKRGRSHGKKKFVVVALEIVKDGVGRAYAEVINDFSAKSFNPFFEKHISKDAVVKTDEWTGYKPLKKAYPNLVQVPSESGKGFPNIHIHIMNLKGWLRGIHHHCSEKHLQGYLNEYHFRFNRRNNKEVLFNSLVKRMVKNSVIRLNKRKERDA</sequence>
<protein>
    <recommendedName>
        <fullName evidence="1">ISXO2-like transposase domain-containing protein</fullName>
    </recommendedName>
</protein>
<feature type="domain" description="ISXO2-like transposase" evidence="1">
    <location>
        <begin position="133"/>
        <end position="271"/>
    </location>
</feature>
<dbReference type="Pfam" id="PF12762">
    <property type="entry name" value="DDE_Tnp_IS1595"/>
    <property type="match status" value="1"/>
</dbReference>
<name>A0A0F9DHE7_9ZZZZ</name>
<comment type="caution">
    <text evidence="2">The sequence shown here is derived from an EMBL/GenBank/DDBJ whole genome shotgun (WGS) entry which is preliminary data.</text>
</comment>
<organism evidence="2">
    <name type="scientific">marine sediment metagenome</name>
    <dbReference type="NCBI Taxonomy" id="412755"/>
    <lineage>
        <taxon>unclassified sequences</taxon>
        <taxon>metagenomes</taxon>
        <taxon>ecological metagenomes</taxon>
    </lineage>
</organism>
<proteinExistence type="predicted"/>
<dbReference type="NCBIfam" id="NF033547">
    <property type="entry name" value="transpos_IS1595"/>
    <property type="match status" value="1"/>
</dbReference>
<evidence type="ECO:0000259" key="1">
    <source>
        <dbReference type="SMART" id="SM01126"/>
    </source>
</evidence>
<dbReference type="InterPro" id="IPR024445">
    <property type="entry name" value="Tnp_ISXO2-like"/>
</dbReference>
<reference evidence="2" key="1">
    <citation type="journal article" date="2015" name="Nature">
        <title>Complex archaea that bridge the gap between prokaryotes and eukaryotes.</title>
        <authorList>
            <person name="Spang A."/>
            <person name="Saw J.H."/>
            <person name="Jorgensen S.L."/>
            <person name="Zaremba-Niedzwiedzka K."/>
            <person name="Martijn J."/>
            <person name="Lind A.E."/>
            <person name="van Eijk R."/>
            <person name="Schleper C."/>
            <person name="Guy L."/>
            <person name="Ettema T.J."/>
        </authorList>
    </citation>
    <scope>NUCLEOTIDE SEQUENCE</scope>
</reference>
<evidence type="ECO:0000313" key="2">
    <source>
        <dbReference type="EMBL" id="KKL53241.1"/>
    </source>
</evidence>
<accession>A0A0F9DHE7</accession>